<keyword evidence="3" id="KW-1185">Reference proteome</keyword>
<reference evidence="2 3" key="1">
    <citation type="journal article" date="2013" name="BMC Genomics">
        <title>Genome sequencing and comparative genomics of honey bee microsporidia, Nosema apis reveal novel insights into host-parasite interactions.</title>
        <authorList>
            <person name="Chen Yp."/>
            <person name="Pettis J.S."/>
            <person name="Zhao Y."/>
            <person name="Liu X."/>
            <person name="Tallon L.J."/>
            <person name="Sadzewicz L.D."/>
            <person name="Li R."/>
            <person name="Zheng H."/>
            <person name="Huang S."/>
            <person name="Zhang X."/>
            <person name="Hamilton M.C."/>
            <person name="Pernal S.F."/>
            <person name="Melathopoulos A.P."/>
            <person name="Yan X."/>
            <person name="Evans J.D."/>
        </authorList>
    </citation>
    <scope>NUCLEOTIDE SEQUENCE [LARGE SCALE GENOMIC DNA]</scope>
    <source>
        <strain evidence="2 3">BRL 01</strain>
    </source>
</reference>
<sequence length="142" mass="15859">MREWCVLKMQLLQKLNSNGNNTVYTLQDGSKLTLSGNEYNLALNDYKGSDFDIQNPQYLHNYGDEVHTCLKNDQNMTITGVKDVTTDGKGMYQIKGGESNTASSNSSKNVGSSSKSDYDKNKTGKSKSKKKRVVQKLILQIH</sequence>
<feature type="region of interest" description="Disordered" evidence="1">
    <location>
        <begin position="87"/>
        <end position="134"/>
    </location>
</feature>
<name>T0L3H7_9MICR</name>
<feature type="compositionally biased region" description="Basic residues" evidence="1">
    <location>
        <begin position="123"/>
        <end position="134"/>
    </location>
</feature>
<evidence type="ECO:0000256" key="1">
    <source>
        <dbReference type="SAM" id="MobiDB-lite"/>
    </source>
</evidence>
<dbReference type="VEuPathDB" id="MicrosporidiaDB:NAPIS_ORF00383"/>
<evidence type="ECO:0000313" key="3">
    <source>
        <dbReference type="Proteomes" id="UP000053780"/>
    </source>
</evidence>
<gene>
    <name evidence="2" type="ORF">NAPIS_ORF00383</name>
</gene>
<dbReference type="EMBL" id="KE647045">
    <property type="protein sequence ID" value="EQB62037.1"/>
    <property type="molecule type" value="Genomic_DNA"/>
</dbReference>
<evidence type="ECO:0000313" key="2">
    <source>
        <dbReference type="EMBL" id="EQB62037.1"/>
    </source>
</evidence>
<dbReference type="AlphaFoldDB" id="T0L3H7"/>
<dbReference type="HOGENOM" id="CLU_156714_0_0_1"/>
<feature type="compositionally biased region" description="Low complexity" evidence="1">
    <location>
        <begin position="103"/>
        <end position="115"/>
    </location>
</feature>
<protein>
    <submittedName>
        <fullName evidence="2">Uncharacterized protein</fullName>
    </submittedName>
</protein>
<accession>T0L3H7</accession>
<organism evidence="2 3">
    <name type="scientific">Vairimorpha apis BRL 01</name>
    <dbReference type="NCBI Taxonomy" id="1037528"/>
    <lineage>
        <taxon>Eukaryota</taxon>
        <taxon>Fungi</taxon>
        <taxon>Fungi incertae sedis</taxon>
        <taxon>Microsporidia</taxon>
        <taxon>Nosematidae</taxon>
        <taxon>Vairimorpha</taxon>
    </lineage>
</organism>
<proteinExistence type="predicted"/>
<dbReference type="Proteomes" id="UP000053780">
    <property type="component" value="Unassembled WGS sequence"/>
</dbReference>